<dbReference type="STRING" id="188477.A0A3S0ZNH7"/>
<dbReference type="InterPro" id="IPR003018">
    <property type="entry name" value="GAF"/>
</dbReference>
<feature type="compositionally biased region" description="Basic residues" evidence="1">
    <location>
        <begin position="96"/>
        <end position="109"/>
    </location>
</feature>
<feature type="non-terminal residue" evidence="3">
    <location>
        <position position="367"/>
    </location>
</feature>
<gene>
    <name evidence="3" type="ORF">EGW08_020684</name>
</gene>
<dbReference type="OrthoDB" id="295473at2759"/>
<evidence type="ECO:0000313" key="3">
    <source>
        <dbReference type="EMBL" id="RUS71556.1"/>
    </source>
</evidence>
<comment type="caution">
    <text evidence="3">The sequence shown here is derived from an EMBL/GenBank/DDBJ whole genome shotgun (WGS) entry which is preliminary data.</text>
</comment>
<feature type="domain" description="GAF" evidence="2">
    <location>
        <begin position="200"/>
        <end position="360"/>
    </location>
</feature>
<accession>A0A3S0ZNH7</accession>
<organism evidence="3 4">
    <name type="scientific">Elysia chlorotica</name>
    <name type="common">Eastern emerald elysia</name>
    <name type="synonym">Sea slug</name>
    <dbReference type="NCBI Taxonomy" id="188477"/>
    <lineage>
        <taxon>Eukaryota</taxon>
        <taxon>Metazoa</taxon>
        <taxon>Spiralia</taxon>
        <taxon>Lophotrochozoa</taxon>
        <taxon>Mollusca</taxon>
        <taxon>Gastropoda</taxon>
        <taxon>Heterobranchia</taxon>
        <taxon>Euthyneura</taxon>
        <taxon>Panpulmonata</taxon>
        <taxon>Sacoglossa</taxon>
        <taxon>Placobranchoidea</taxon>
        <taxon>Plakobranchidae</taxon>
        <taxon>Elysia</taxon>
    </lineage>
</organism>
<name>A0A3S0ZNH7_ELYCH</name>
<dbReference type="Proteomes" id="UP000271974">
    <property type="component" value="Unassembled WGS sequence"/>
</dbReference>
<feature type="compositionally biased region" description="Low complexity" evidence="1">
    <location>
        <begin position="65"/>
        <end position="80"/>
    </location>
</feature>
<keyword evidence="4" id="KW-1185">Reference proteome</keyword>
<dbReference type="SMART" id="SM00065">
    <property type="entry name" value="GAF"/>
    <property type="match status" value="1"/>
</dbReference>
<protein>
    <recommendedName>
        <fullName evidence="2">GAF domain-containing protein</fullName>
    </recommendedName>
</protein>
<evidence type="ECO:0000259" key="2">
    <source>
        <dbReference type="SMART" id="SM00065"/>
    </source>
</evidence>
<evidence type="ECO:0000256" key="1">
    <source>
        <dbReference type="SAM" id="MobiDB-lite"/>
    </source>
</evidence>
<dbReference type="Gene3D" id="3.30.450.40">
    <property type="match status" value="1"/>
</dbReference>
<evidence type="ECO:0000313" key="4">
    <source>
        <dbReference type="Proteomes" id="UP000271974"/>
    </source>
</evidence>
<feature type="region of interest" description="Disordered" evidence="1">
    <location>
        <begin position="57"/>
        <end position="109"/>
    </location>
</feature>
<dbReference type="InterPro" id="IPR029016">
    <property type="entry name" value="GAF-like_dom_sf"/>
</dbReference>
<proteinExistence type="predicted"/>
<dbReference type="EMBL" id="RQTK01001197">
    <property type="protein sequence ID" value="RUS71556.1"/>
    <property type="molecule type" value="Genomic_DNA"/>
</dbReference>
<reference evidence="3 4" key="1">
    <citation type="submission" date="2019-01" db="EMBL/GenBank/DDBJ databases">
        <title>A draft genome assembly of the solar-powered sea slug Elysia chlorotica.</title>
        <authorList>
            <person name="Cai H."/>
            <person name="Li Q."/>
            <person name="Fang X."/>
            <person name="Li J."/>
            <person name="Curtis N.E."/>
            <person name="Altenburger A."/>
            <person name="Shibata T."/>
            <person name="Feng M."/>
            <person name="Maeda T."/>
            <person name="Schwartz J.A."/>
            <person name="Shigenobu S."/>
            <person name="Lundholm N."/>
            <person name="Nishiyama T."/>
            <person name="Yang H."/>
            <person name="Hasebe M."/>
            <person name="Li S."/>
            <person name="Pierce S.K."/>
            <person name="Wang J."/>
        </authorList>
    </citation>
    <scope>NUCLEOTIDE SEQUENCE [LARGE SCALE GENOMIC DNA]</scope>
    <source>
        <strain evidence="3">EC2010</strain>
        <tissue evidence="3">Whole organism of an adult</tissue>
    </source>
</reference>
<sequence length="367" mass="41202">MDGHTGHTGHTSHTGGPSVEEWLDSHPEDMSDYFLRKADVNLVNRWLSAHGFTTLPEFPGARRNTSLSTLSNESSNPSSPVETRCSDSGFFDSARHQRSNSKKHLRHDYARSKKRNIFRTYESSSGGESTLESRRNSLKEMRQFRSLPPTSVNLLSMLIQSKIRLPRYPSKDIDHKRDLKDTNEREFFLEIVKDISNELDLKSLTAKIVGNVSCMLDADKVSIFLIEGKSTPKPCLVSKLFDLHAGTNIFPSCTGDIRVPWGQGVIGHVASTGETVNLQEAMKDARYNDELSRITGYHVETLLCMPIKNGDNEIVGVAQALNKNGETESVFTLDDEKMLATYLTICGIGIHNAQIFEAYSKEYERNR</sequence>
<dbReference type="SUPFAM" id="SSF55781">
    <property type="entry name" value="GAF domain-like"/>
    <property type="match status" value="1"/>
</dbReference>
<dbReference type="AlphaFoldDB" id="A0A3S0ZNH7"/>
<dbReference type="Pfam" id="PF01590">
    <property type="entry name" value="GAF"/>
    <property type="match status" value="1"/>
</dbReference>
<feature type="region of interest" description="Disordered" evidence="1">
    <location>
        <begin position="1"/>
        <end position="23"/>
    </location>
</feature>